<dbReference type="NCBIfam" id="TIGR02605">
    <property type="entry name" value="CxxC_CxxC_SSSS"/>
    <property type="match status" value="1"/>
</dbReference>
<dbReference type="SMART" id="SM00834">
    <property type="entry name" value="CxxC_CXXC_SSSS"/>
    <property type="match status" value="1"/>
</dbReference>
<protein>
    <submittedName>
        <fullName evidence="3">Putative FmdB family regulatory protein</fullName>
    </submittedName>
</protein>
<feature type="compositionally biased region" description="Basic and acidic residues" evidence="1">
    <location>
        <begin position="57"/>
        <end position="66"/>
    </location>
</feature>
<name>A0A852V3Y7_9ACTN</name>
<evidence type="ECO:0000256" key="1">
    <source>
        <dbReference type="SAM" id="MobiDB-lite"/>
    </source>
</evidence>
<dbReference type="EMBL" id="JACCCO010000002">
    <property type="protein sequence ID" value="NYF42053.1"/>
    <property type="molecule type" value="Genomic_DNA"/>
</dbReference>
<comment type="caution">
    <text evidence="3">The sequence shown here is derived from an EMBL/GenBank/DDBJ whole genome shotgun (WGS) entry which is preliminary data.</text>
</comment>
<evidence type="ECO:0000259" key="2">
    <source>
        <dbReference type="SMART" id="SM00834"/>
    </source>
</evidence>
<organism evidence="3 4">
    <name type="scientific">Streptosporangium sandarakinum</name>
    <dbReference type="NCBI Taxonomy" id="1260955"/>
    <lineage>
        <taxon>Bacteria</taxon>
        <taxon>Bacillati</taxon>
        <taxon>Actinomycetota</taxon>
        <taxon>Actinomycetes</taxon>
        <taxon>Streptosporangiales</taxon>
        <taxon>Streptosporangiaceae</taxon>
        <taxon>Streptosporangium</taxon>
    </lineage>
</organism>
<dbReference type="Pfam" id="PF09723">
    <property type="entry name" value="Zn_ribbon_8"/>
    <property type="match status" value="1"/>
</dbReference>
<evidence type="ECO:0000313" key="3">
    <source>
        <dbReference type="EMBL" id="NYF42053.1"/>
    </source>
</evidence>
<dbReference type="RefSeq" id="WP_179824315.1">
    <property type="nucleotide sequence ID" value="NZ_JACCCO010000002.1"/>
</dbReference>
<feature type="region of interest" description="Disordered" evidence="1">
    <location>
        <begin position="44"/>
        <end position="91"/>
    </location>
</feature>
<proteinExistence type="predicted"/>
<dbReference type="Proteomes" id="UP000576393">
    <property type="component" value="Unassembled WGS sequence"/>
</dbReference>
<keyword evidence="4" id="KW-1185">Reference proteome</keyword>
<accession>A0A852V3Y7</accession>
<dbReference type="AlphaFoldDB" id="A0A852V3Y7"/>
<dbReference type="InterPro" id="IPR013429">
    <property type="entry name" value="Regulatory_FmdB_Zinc_ribbon"/>
</dbReference>
<reference evidence="3 4" key="1">
    <citation type="submission" date="2020-07" db="EMBL/GenBank/DDBJ databases">
        <title>Sequencing the genomes of 1000 actinobacteria strains.</title>
        <authorList>
            <person name="Klenk H.-P."/>
        </authorList>
    </citation>
    <scope>NUCLEOTIDE SEQUENCE [LARGE SCALE GENOMIC DNA]</scope>
    <source>
        <strain evidence="3 4">DSM 45763</strain>
    </source>
</reference>
<sequence>MATYEYLCPECGRFEVRLPMGAAPPTRDCPACERAARRVLSAPRLSRVSPALSAALDRGERSREAPEVVPEPPGRRAARPPHPATARLPRP</sequence>
<gene>
    <name evidence="3" type="ORF">HDA43_004254</name>
</gene>
<evidence type="ECO:0000313" key="4">
    <source>
        <dbReference type="Proteomes" id="UP000576393"/>
    </source>
</evidence>
<feature type="domain" description="Putative regulatory protein FmdB zinc ribbon" evidence="2">
    <location>
        <begin position="1"/>
        <end position="41"/>
    </location>
</feature>